<feature type="compositionally biased region" description="Pro residues" evidence="1">
    <location>
        <begin position="9"/>
        <end position="20"/>
    </location>
</feature>
<dbReference type="PRINTS" id="PR00625">
    <property type="entry name" value="JDOMAIN"/>
</dbReference>
<dbReference type="SMART" id="SM00271">
    <property type="entry name" value="DnaJ"/>
    <property type="match status" value="1"/>
</dbReference>
<evidence type="ECO:0000259" key="2">
    <source>
        <dbReference type="PROSITE" id="PS50076"/>
    </source>
</evidence>
<dbReference type="PANTHER" id="PTHR43096">
    <property type="entry name" value="DNAJ HOMOLOG 1, MITOCHONDRIAL-RELATED"/>
    <property type="match status" value="1"/>
</dbReference>
<protein>
    <recommendedName>
        <fullName evidence="2">J domain-containing protein</fullName>
    </recommendedName>
</protein>
<dbReference type="CDD" id="cd06257">
    <property type="entry name" value="DnaJ"/>
    <property type="match status" value="1"/>
</dbReference>
<evidence type="ECO:0000313" key="3">
    <source>
        <dbReference type="EMBL" id="CAA7398104.1"/>
    </source>
</evidence>
<evidence type="ECO:0000313" key="4">
    <source>
        <dbReference type="Proteomes" id="UP000663760"/>
    </source>
</evidence>
<organism evidence="3 4">
    <name type="scientific">Spirodela intermedia</name>
    <name type="common">Intermediate duckweed</name>
    <dbReference type="NCBI Taxonomy" id="51605"/>
    <lineage>
        <taxon>Eukaryota</taxon>
        <taxon>Viridiplantae</taxon>
        <taxon>Streptophyta</taxon>
        <taxon>Embryophyta</taxon>
        <taxon>Tracheophyta</taxon>
        <taxon>Spermatophyta</taxon>
        <taxon>Magnoliopsida</taxon>
        <taxon>Liliopsida</taxon>
        <taxon>Araceae</taxon>
        <taxon>Lemnoideae</taxon>
        <taxon>Spirodela</taxon>
    </lineage>
</organism>
<feature type="domain" description="J" evidence="2">
    <location>
        <begin position="87"/>
        <end position="150"/>
    </location>
</feature>
<reference evidence="3" key="1">
    <citation type="submission" date="2020-02" db="EMBL/GenBank/DDBJ databases">
        <authorList>
            <person name="Scholz U."/>
            <person name="Mascher M."/>
            <person name="Fiebig A."/>
        </authorList>
    </citation>
    <scope>NUCLEOTIDE SEQUENCE</scope>
</reference>
<dbReference type="InterPro" id="IPR001623">
    <property type="entry name" value="DnaJ_domain"/>
</dbReference>
<dbReference type="AlphaFoldDB" id="A0A7I8KLU5"/>
<dbReference type="OrthoDB" id="10250354at2759"/>
<dbReference type="Proteomes" id="UP000663760">
    <property type="component" value="Chromosome 6"/>
</dbReference>
<evidence type="ECO:0000256" key="1">
    <source>
        <dbReference type="SAM" id="MobiDB-lite"/>
    </source>
</evidence>
<dbReference type="Gene3D" id="1.10.287.110">
    <property type="entry name" value="DnaJ domain"/>
    <property type="match status" value="1"/>
</dbReference>
<dbReference type="SUPFAM" id="SSF46565">
    <property type="entry name" value="Chaperone J-domain"/>
    <property type="match status" value="1"/>
</dbReference>
<sequence>MTGISLNSPPLPLSAPPPLPSRRHHSRFYLLRHRHHRPDACKCERQPSPSLLASPCVPLRALRGFGVGGAKKRRRRGHGLRASRRESPYEVLGVPSSATPQEIKRAYRKLALKFHPDVNKEANAQEKFMRIKHAYNSLINSDSQFRTNFGGSKSDYAGSTFGKNWNRKPEEAEEFYGFGDFFRDLQTEYENWEASARSQEKPKSLWEELADIGEEFVEFLEKELSISDLDPAAEDGGMEGSSFRDQSQRPGAQKPGEDAQSSIEENIDEIEAALSRLKKELGL</sequence>
<accession>A0A7I8KLU5</accession>
<proteinExistence type="predicted"/>
<name>A0A7I8KLU5_SPIIN</name>
<dbReference type="Pfam" id="PF00226">
    <property type="entry name" value="DnaJ"/>
    <property type="match status" value="1"/>
</dbReference>
<dbReference type="InterPro" id="IPR036869">
    <property type="entry name" value="J_dom_sf"/>
</dbReference>
<dbReference type="PROSITE" id="PS50076">
    <property type="entry name" value="DNAJ_2"/>
    <property type="match status" value="1"/>
</dbReference>
<keyword evidence="4" id="KW-1185">Reference proteome</keyword>
<feature type="region of interest" description="Disordered" evidence="1">
    <location>
        <begin position="1"/>
        <end position="20"/>
    </location>
</feature>
<dbReference type="PANTHER" id="PTHR43096:SF58">
    <property type="entry name" value="CHAPERONE DNAJ-DOMAIN SUPERFAMILY PROTEIN"/>
    <property type="match status" value="1"/>
</dbReference>
<dbReference type="EMBL" id="LR746269">
    <property type="protein sequence ID" value="CAA7398104.1"/>
    <property type="molecule type" value="Genomic_DNA"/>
</dbReference>
<feature type="region of interest" description="Disordered" evidence="1">
    <location>
        <begin position="228"/>
        <end position="267"/>
    </location>
</feature>
<dbReference type="GO" id="GO:0005783">
    <property type="term" value="C:endoplasmic reticulum"/>
    <property type="evidence" value="ECO:0007669"/>
    <property type="project" value="UniProtKB-ARBA"/>
</dbReference>
<dbReference type="GO" id="GO:0042026">
    <property type="term" value="P:protein refolding"/>
    <property type="evidence" value="ECO:0007669"/>
    <property type="project" value="TreeGrafter"/>
</dbReference>
<gene>
    <name evidence="3" type="ORF">SI8410_06008769</name>
</gene>
<dbReference type="GO" id="GO:0051082">
    <property type="term" value="F:unfolded protein binding"/>
    <property type="evidence" value="ECO:0007669"/>
    <property type="project" value="TreeGrafter"/>
</dbReference>